<name>M1V8F0_CYAM1</name>
<dbReference type="KEGG" id="cme:CYME_CMK223C"/>
<dbReference type="GO" id="GO:0005739">
    <property type="term" value="C:mitochondrion"/>
    <property type="evidence" value="ECO:0007669"/>
    <property type="project" value="UniProtKB-SubCell"/>
</dbReference>
<sequence>MQRTRSLAASVQSLARSLRSKQLRPYQKVTQHANRVETVSLGSLSYCASVVTRYLCSAAQKAAGAAGTRPTIYALATAPGTGAIAVFRISGPETRQVLQAVLHVPAQKLPQPRQLVPRTLYDPQRNYAFDRGMVVWFPAPASYTGEDMAELQVHGAPAVIRAALVALAGYPGLVPATAGAFTKRALTNGKMDRSQVEALAHIIQADSLDGLALAVNNLQGALRSQHHSWRAHLHAAMAIMEAVLEFGEEHLAHEIDAQLEQAAQRIRAVQAEMRMQIRLASPEGQRPELSLTPRIVLYGRVNAGKSSLFNLIGQREASIVHETPGTTRDVVEQRAYIDGLAATIMDTAGLRETPQTASAIEAEGIRRARKVIEQTPLRVLVVDASTEEECSLEHDPTAAWLPSAVVLHKADLVPDHQQREALRNRFSRCYRESDLFFVSSRTGEGVDAFLNWLGERLRARFECAKDTDQRRCLIQTQRQHALLRVVHDLLDGALQHLIVPELAVEHLRSSLQHLAEISGEGDRRFDAEDTLEHIFSRFCIGK</sequence>
<gene>
    <name evidence="9" type="ORF">CYME_CMK223C</name>
</gene>
<feature type="domain" description="G" evidence="6">
    <location>
        <begin position="294"/>
        <end position="386"/>
    </location>
</feature>
<dbReference type="EMBL" id="AP006493">
    <property type="protein sequence ID" value="BAM80579.1"/>
    <property type="molecule type" value="Genomic_DNA"/>
</dbReference>
<dbReference type="SUPFAM" id="SSF52540">
    <property type="entry name" value="P-loop containing nucleoside triphosphate hydrolases"/>
    <property type="match status" value="1"/>
</dbReference>
<evidence type="ECO:0000313" key="10">
    <source>
        <dbReference type="Proteomes" id="UP000007014"/>
    </source>
</evidence>
<dbReference type="PANTHER" id="PTHR42714">
    <property type="entry name" value="TRNA MODIFICATION GTPASE GTPBP3"/>
    <property type="match status" value="1"/>
</dbReference>
<dbReference type="eggNOG" id="KOG1191">
    <property type="taxonomic scope" value="Eukaryota"/>
</dbReference>
<dbReference type="NCBIfam" id="TIGR00231">
    <property type="entry name" value="small_GTP"/>
    <property type="match status" value="1"/>
</dbReference>
<keyword evidence="3" id="KW-0819">tRNA processing</keyword>
<evidence type="ECO:0000256" key="3">
    <source>
        <dbReference type="ARBA" id="ARBA00022694"/>
    </source>
</evidence>
<comment type="similarity">
    <text evidence="2">Belongs to the TRAFAC class TrmE-Era-EngA-EngB-Septin-like GTPase superfamily. TrmE GTPase family.</text>
</comment>
<dbReference type="OMA" id="IYCHGNP"/>
<evidence type="ECO:0000256" key="4">
    <source>
        <dbReference type="ARBA" id="ARBA00022741"/>
    </source>
</evidence>
<feature type="domain" description="MnmE helical" evidence="8">
    <location>
        <begin position="194"/>
        <end position="539"/>
    </location>
</feature>
<dbReference type="Gene3D" id="1.20.120.430">
    <property type="entry name" value="tRNA modification GTPase MnmE domain 2"/>
    <property type="match status" value="1"/>
</dbReference>
<dbReference type="PANTHER" id="PTHR42714:SF2">
    <property type="entry name" value="TRNA MODIFICATION GTPASE GTPBP3, MITOCHONDRIAL"/>
    <property type="match status" value="1"/>
</dbReference>
<evidence type="ECO:0000256" key="2">
    <source>
        <dbReference type="ARBA" id="ARBA00011043"/>
    </source>
</evidence>
<dbReference type="Pfam" id="PF10396">
    <property type="entry name" value="TrmE_N"/>
    <property type="match status" value="1"/>
</dbReference>
<evidence type="ECO:0000256" key="1">
    <source>
        <dbReference type="ARBA" id="ARBA00004173"/>
    </source>
</evidence>
<reference evidence="9 10" key="1">
    <citation type="journal article" date="2004" name="Nature">
        <title>Genome sequence of the ultrasmall unicellular red alga Cyanidioschyzon merolae 10D.</title>
        <authorList>
            <person name="Matsuzaki M."/>
            <person name="Misumi O."/>
            <person name="Shin-i T."/>
            <person name="Maruyama S."/>
            <person name="Takahara M."/>
            <person name="Miyagishima S."/>
            <person name="Mori T."/>
            <person name="Nishida K."/>
            <person name="Yagisawa F."/>
            <person name="Nishida K."/>
            <person name="Yoshida Y."/>
            <person name="Nishimura Y."/>
            <person name="Nakao S."/>
            <person name="Kobayashi T."/>
            <person name="Momoyama Y."/>
            <person name="Higashiyama T."/>
            <person name="Minoda A."/>
            <person name="Sano M."/>
            <person name="Nomoto H."/>
            <person name="Oishi K."/>
            <person name="Hayashi H."/>
            <person name="Ohta F."/>
            <person name="Nishizaka S."/>
            <person name="Haga S."/>
            <person name="Miura S."/>
            <person name="Morishita T."/>
            <person name="Kabeya Y."/>
            <person name="Terasawa K."/>
            <person name="Suzuki Y."/>
            <person name="Ishii Y."/>
            <person name="Asakawa S."/>
            <person name="Takano H."/>
            <person name="Ohta N."/>
            <person name="Kuroiwa H."/>
            <person name="Tanaka K."/>
            <person name="Shimizu N."/>
            <person name="Sugano S."/>
            <person name="Sato N."/>
            <person name="Nozaki H."/>
            <person name="Ogasawara N."/>
            <person name="Kohara Y."/>
            <person name="Kuroiwa T."/>
        </authorList>
    </citation>
    <scope>NUCLEOTIDE SEQUENCE [LARGE SCALE GENOMIC DNA]</scope>
    <source>
        <strain evidence="9 10">10D</strain>
    </source>
</reference>
<dbReference type="Proteomes" id="UP000007014">
    <property type="component" value="Chromosome 11"/>
</dbReference>
<keyword evidence="10" id="KW-1185">Reference proteome</keyword>
<dbReference type="FunFam" id="3.30.1360.120:FF:000007">
    <property type="entry name" value="tRNA modification GTPase GTPBP3, mitochondrial"/>
    <property type="match status" value="1"/>
</dbReference>
<dbReference type="Pfam" id="PF01926">
    <property type="entry name" value="MMR_HSR1"/>
    <property type="match status" value="1"/>
</dbReference>
<dbReference type="STRING" id="280699.M1V8F0"/>
<dbReference type="CDD" id="cd14858">
    <property type="entry name" value="TrmE_N"/>
    <property type="match status" value="1"/>
</dbReference>
<dbReference type="GO" id="GO:0030488">
    <property type="term" value="P:tRNA methylation"/>
    <property type="evidence" value="ECO:0007669"/>
    <property type="project" value="TreeGrafter"/>
</dbReference>
<accession>M1V8F0</accession>
<dbReference type="InterPro" id="IPR006073">
    <property type="entry name" value="GTP-bd"/>
</dbReference>
<comment type="subcellular location">
    <subcellularLocation>
        <location evidence="1">Mitochondrion</location>
    </subcellularLocation>
</comment>
<dbReference type="GO" id="GO:0005525">
    <property type="term" value="F:GTP binding"/>
    <property type="evidence" value="ECO:0007669"/>
    <property type="project" value="UniProtKB-KW"/>
</dbReference>
<dbReference type="GO" id="GO:0002098">
    <property type="term" value="P:tRNA wobble uridine modification"/>
    <property type="evidence" value="ECO:0007669"/>
    <property type="project" value="TreeGrafter"/>
</dbReference>
<dbReference type="InterPro" id="IPR005225">
    <property type="entry name" value="Small_GTP-bd"/>
</dbReference>
<dbReference type="Gramene" id="CMK223CT">
    <property type="protein sequence ID" value="CMK223CT"/>
    <property type="gene ID" value="CMK223C"/>
</dbReference>
<evidence type="ECO:0000259" key="6">
    <source>
        <dbReference type="Pfam" id="PF01926"/>
    </source>
</evidence>
<dbReference type="InterPro" id="IPR027266">
    <property type="entry name" value="TrmE/GcvT-like"/>
</dbReference>
<dbReference type="HAMAP" id="MF_00379">
    <property type="entry name" value="GTPase_MnmE"/>
    <property type="match status" value="1"/>
</dbReference>
<dbReference type="GeneID" id="16994238"/>
<keyword evidence="4" id="KW-0547">Nucleotide-binding</keyword>
<dbReference type="AlphaFoldDB" id="M1V8F0"/>
<dbReference type="InterPro" id="IPR018948">
    <property type="entry name" value="GTP-bd_TrmE_N"/>
</dbReference>
<evidence type="ECO:0000259" key="8">
    <source>
        <dbReference type="Pfam" id="PF12631"/>
    </source>
</evidence>
<evidence type="ECO:0000259" key="7">
    <source>
        <dbReference type="Pfam" id="PF10396"/>
    </source>
</evidence>
<keyword evidence="5" id="KW-0342">GTP-binding</keyword>
<dbReference type="RefSeq" id="XP_005536615.1">
    <property type="nucleotide sequence ID" value="XM_005536558.1"/>
</dbReference>
<organism evidence="9 10">
    <name type="scientific">Cyanidioschyzon merolae (strain NIES-3377 / 10D)</name>
    <name type="common">Unicellular red alga</name>
    <dbReference type="NCBI Taxonomy" id="280699"/>
    <lineage>
        <taxon>Eukaryota</taxon>
        <taxon>Rhodophyta</taxon>
        <taxon>Bangiophyceae</taxon>
        <taxon>Cyanidiales</taxon>
        <taxon>Cyanidiaceae</taxon>
        <taxon>Cyanidioschyzon</taxon>
    </lineage>
</organism>
<protein>
    <submittedName>
        <fullName evidence="9">Similar to mitochondrial GTP binding protein trmE</fullName>
    </submittedName>
</protein>
<dbReference type="OrthoDB" id="188276at2759"/>
<reference evidence="9 10" key="2">
    <citation type="journal article" date="2007" name="BMC Biol.">
        <title>A 100%-complete sequence reveals unusually simple genomic features in the hot-spring red alga Cyanidioschyzon merolae.</title>
        <authorList>
            <person name="Nozaki H."/>
            <person name="Takano H."/>
            <person name="Misumi O."/>
            <person name="Terasawa K."/>
            <person name="Matsuzaki M."/>
            <person name="Maruyama S."/>
            <person name="Nishida K."/>
            <person name="Yagisawa F."/>
            <person name="Yoshida Y."/>
            <person name="Fujiwara T."/>
            <person name="Takio S."/>
            <person name="Tamura K."/>
            <person name="Chung S.J."/>
            <person name="Nakamura S."/>
            <person name="Kuroiwa H."/>
            <person name="Tanaka K."/>
            <person name="Sato N."/>
            <person name="Kuroiwa T."/>
        </authorList>
    </citation>
    <scope>NUCLEOTIDE SEQUENCE [LARGE SCALE GENOMIC DNA]</scope>
    <source>
        <strain evidence="9 10">10D</strain>
    </source>
</reference>
<dbReference type="InterPro" id="IPR004520">
    <property type="entry name" value="GTPase_MnmE"/>
</dbReference>
<dbReference type="Pfam" id="PF12631">
    <property type="entry name" value="MnmE_helical"/>
    <property type="match status" value="1"/>
</dbReference>
<feature type="domain" description="GTP-binding protein TrmE N-terminal" evidence="7">
    <location>
        <begin position="71"/>
        <end position="190"/>
    </location>
</feature>
<evidence type="ECO:0000313" key="9">
    <source>
        <dbReference type="EMBL" id="BAM80579.1"/>
    </source>
</evidence>
<dbReference type="SUPFAM" id="SSF116878">
    <property type="entry name" value="TrmE connector domain"/>
    <property type="match status" value="1"/>
</dbReference>
<proteinExistence type="inferred from homology"/>
<evidence type="ECO:0000256" key="5">
    <source>
        <dbReference type="ARBA" id="ARBA00023134"/>
    </source>
</evidence>
<dbReference type="InterPro" id="IPR027368">
    <property type="entry name" value="MnmE_dom2"/>
</dbReference>
<dbReference type="GO" id="GO:0003924">
    <property type="term" value="F:GTPase activity"/>
    <property type="evidence" value="ECO:0007669"/>
    <property type="project" value="InterPro"/>
</dbReference>
<dbReference type="InterPro" id="IPR027417">
    <property type="entry name" value="P-loop_NTPase"/>
</dbReference>
<dbReference type="InterPro" id="IPR031168">
    <property type="entry name" value="G_TrmE"/>
</dbReference>
<dbReference type="InterPro" id="IPR025867">
    <property type="entry name" value="MnmE_helical"/>
</dbReference>
<dbReference type="CDD" id="cd04164">
    <property type="entry name" value="trmE"/>
    <property type="match status" value="1"/>
</dbReference>
<dbReference type="Gene3D" id="3.30.1360.120">
    <property type="entry name" value="Probable tRNA modification gtpase trme, domain 1"/>
    <property type="match status" value="1"/>
</dbReference>
<dbReference type="HOGENOM" id="CLU_019624_3_1_1"/>
<dbReference type="Gene3D" id="3.40.50.300">
    <property type="entry name" value="P-loop containing nucleotide triphosphate hydrolases"/>
    <property type="match status" value="1"/>
</dbReference>